<sequence length="371" mass="42232">MKIKVSILMAMVLFLGIACTQQSKRGAIMGDTLTLKDYELVGDVKSVKEKSYGTGTIDGEPTNILYNEAYSEFDESGRLIYEKSDGEDGGYIASYEYDAEGKLIKFVQSSANEEETVTLKTYDDQGRLIRSDLTIPDSVPIVLSDHYKYDQNNNLIESTGMSEGSMGMYKTVNVYDEKNRLIETLEDSGEDFPIKTIFAYNDIDSLVNAKTYIPSGLLLEEVIHSYDEKGCKVTTEHRSYDEQGNCSYARVEHYDPSGAITLQEDYSSEQLSYKLEKIYDAKGLLVEVVHYSLSDDNVMDVDSRTKYKYDDKGNSIEEVSDYPRQGNSQTLKRVYKYDRKGNWIRLELTQIYDGEVTPLKNVTEREITYHN</sequence>
<feature type="signal peptide" evidence="1">
    <location>
        <begin position="1"/>
        <end position="20"/>
    </location>
</feature>
<dbReference type="EMBL" id="FUWL01000003">
    <property type="protein sequence ID" value="SJZ31893.1"/>
    <property type="molecule type" value="Genomic_DNA"/>
</dbReference>
<dbReference type="PANTHER" id="PTHR32305">
    <property type="match status" value="1"/>
</dbReference>
<dbReference type="InterPro" id="IPR050708">
    <property type="entry name" value="T6SS_VgrG/RHS"/>
</dbReference>
<reference evidence="2 3" key="1">
    <citation type="submission" date="2017-02" db="EMBL/GenBank/DDBJ databases">
        <authorList>
            <person name="Peterson S.W."/>
        </authorList>
    </citation>
    <scope>NUCLEOTIDE SEQUENCE [LARGE SCALE GENOMIC DNA]</scope>
    <source>
        <strain evidence="2 3">ATCC 700135</strain>
    </source>
</reference>
<evidence type="ECO:0000256" key="1">
    <source>
        <dbReference type="SAM" id="SignalP"/>
    </source>
</evidence>
<evidence type="ECO:0000313" key="2">
    <source>
        <dbReference type="EMBL" id="SJZ31893.1"/>
    </source>
</evidence>
<evidence type="ECO:0008006" key="4">
    <source>
        <dbReference type="Google" id="ProtNLM"/>
    </source>
</evidence>
<protein>
    <recommendedName>
        <fullName evidence="4">YD repeat-containing protein</fullName>
    </recommendedName>
</protein>
<keyword evidence="1" id="KW-0732">Signal</keyword>
<name>A0A1T4JNZ4_PORCN</name>
<dbReference type="RefSeq" id="WP_126464411.1">
    <property type="nucleotide sequence ID" value="NZ_FUWL01000003.1"/>
</dbReference>
<dbReference type="Gene3D" id="2.180.10.10">
    <property type="entry name" value="RHS repeat-associated core"/>
    <property type="match status" value="1"/>
</dbReference>
<dbReference type="PANTHER" id="PTHR32305:SF15">
    <property type="entry name" value="PROTEIN RHSA-RELATED"/>
    <property type="match status" value="1"/>
</dbReference>
<evidence type="ECO:0000313" key="3">
    <source>
        <dbReference type="Proteomes" id="UP000189956"/>
    </source>
</evidence>
<dbReference type="Proteomes" id="UP000189956">
    <property type="component" value="Unassembled WGS sequence"/>
</dbReference>
<organism evidence="2 3">
    <name type="scientific">Porphyromonas cangingivalis</name>
    <dbReference type="NCBI Taxonomy" id="36874"/>
    <lineage>
        <taxon>Bacteria</taxon>
        <taxon>Pseudomonadati</taxon>
        <taxon>Bacteroidota</taxon>
        <taxon>Bacteroidia</taxon>
        <taxon>Bacteroidales</taxon>
        <taxon>Porphyromonadaceae</taxon>
        <taxon>Porphyromonas</taxon>
    </lineage>
</organism>
<dbReference type="AlphaFoldDB" id="A0A1T4JNZ4"/>
<feature type="chain" id="PRO_5012029615" description="YD repeat-containing protein" evidence="1">
    <location>
        <begin position="21"/>
        <end position="371"/>
    </location>
</feature>
<accession>A0A1T4JNZ4</accession>
<gene>
    <name evidence="2" type="ORF">SAMN02745205_00211</name>
</gene>
<dbReference type="PROSITE" id="PS51257">
    <property type="entry name" value="PROKAR_LIPOPROTEIN"/>
    <property type="match status" value="1"/>
</dbReference>
<proteinExistence type="predicted"/>